<protein>
    <submittedName>
        <fullName evidence="2">Uncharacterized protein</fullName>
    </submittedName>
</protein>
<gene>
    <name evidence="2" type="ORF">AABB28_05970</name>
</gene>
<dbReference type="EMBL" id="CP151762">
    <property type="protein sequence ID" value="WZU64821.1"/>
    <property type="molecule type" value="Genomic_DNA"/>
</dbReference>
<evidence type="ECO:0000256" key="1">
    <source>
        <dbReference type="SAM" id="MobiDB-lite"/>
    </source>
</evidence>
<keyword evidence="3" id="KW-1185">Reference proteome</keyword>
<dbReference type="RefSeq" id="WP_342071178.1">
    <property type="nucleotide sequence ID" value="NZ_CP151762.1"/>
</dbReference>
<dbReference type="Proteomes" id="UP001451782">
    <property type="component" value="Chromosome"/>
</dbReference>
<feature type="compositionally biased region" description="Polar residues" evidence="1">
    <location>
        <begin position="138"/>
        <end position="148"/>
    </location>
</feature>
<reference evidence="2 3" key="1">
    <citation type="submission" date="2024-04" db="EMBL/GenBank/DDBJ databases">
        <title>Phylogenomic analyses of a clade within the roseobacter group suggest taxonomic reassignments of species of the genera Aestuariivita, Citreicella, Loktanella, Nautella, Pelagibaca, Ruegeria, Thalassobius, Thiobacimonas and Tropicibacter, and the proposal o.</title>
        <authorList>
            <person name="Jeon C.O."/>
        </authorList>
    </citation>
    <scope>NUCLEOTIDE SEQUENCE [LARGE SCALE GENOMIC DNA]</scope>
    <source>
        <strain evidence="2 3">G8-12</strain>
    </source>
</reference>
<evidence type="ECO:0000313" key="2">
    <source>
        <dbReference type="EMBL" id="WZU64821.1"/>
    </source>
</evidence>
<proteinExistence type="predicted"/>
<accession>A0AAN0M482</accession>
<organism evidence="2 3">
    <name type="scientific">Yoonia algicola</name>
    <dbReference type="NCBI Taxonomy" id="3137368"/>
    <lineage>
        <taxon>Bacteria</taxon>
        <taxon>Pseudomonadati</taxon>
        <taxon>Pseudomonadota</taxon>
        <taxon>Alphaproteobacteria</taxon>
        <taxon>Rhodobacterales</taxon>
        <taxon>Paracoccaceae</taxon>
        <taxon>Yoonia</taxon>
    </lineage>
</organism>
<feature type="compositionally biased region" description="Basic and acidic residues" evidence="1">
    <location>
        <begin position="79"/>
        <end position="91"/>
    </location>
</feature>
<dbReference type="KEGG" id="yag:AABB28_05970"/>
<name>A0AAN0M482_9RHOB</name>
<sequence>MADSYLERVAGEIADLALEDARKTGDENIVDTIGEILGSSSQTLQEAFLTAVRVRRAEARARKLLAERAGKPTRTKSRLLPDGDKPKKTSDPIEMGTSTPADPVPAEPQSEEDAAFADVLNTLDEFLQSDETDEAPQSGVQPSRPSRG</sequence>
<feature type="region of interest" description="Disordered" evidence="1">
    <location>
        <begin position="64"/>
        <end position="148"/>
    </location>
</feature>
<evidence type="ECO:0000313" key="3">
    <source>
        <dbReference type="Proteomes" id="UP001451782"/>
    </source>
</evidence>
<dbReference type="AlphaFoldDB" id="A0AAN0M482"/>